<feature type="repeat" description="WD" evidence="9">
    <location>
        <begin position="353"/>
        <end position="394"/>
    </location>
</feature>
<dbReference type="PROSITE" id="PS50896">
    <property type="entry name" value="LISH"/>
    <property type="match status" value="1"/>
</dbReference>
<dbReference type="PANTHER" id="PTHR22848">
    <property type="entry name" value="WD40 REPEAT PROTEIN"/>
    <property type="match status" value="1"/>
</dbReference>
<evidence type="ECO:0000256" key="4">
    <source>
        <dbReference type="ARBA" id="ARBA00022737"/>
    </source>
</evidence>
<keyword evidence="4" id="KW-0677">Repeat</keyword>
<dbReference type="InterPro" id="IPR020472">
    <property type="entry name" value="WD40_PAC1"/>
</dbReference>
<dbReference type="GO" id="GO:0016607">
    <property type="term" value="C:nuclear speck"/>
    <property type="evidence" value="ECO:0007669"/>
    <property type="project" value="UniProtKB-SubCell"/>
</dbReference>
<dbReference type="PROSITE" id="PS50082">
    <property type="entry name" value="WD_REPEATS_2"/>
    <property type="match status" value="4"/>
</dbReference>
<dbReference type="SUPFAM" id="SSF50978">
    <property type="entry name" value="WD40 repeat-like"/>
    <property type="match status" value="1"/>
</dbReference>
<dbReference type="InterPro" id="IPR036322">
    <property type="entry name" value="WD40_repeat_dom_sf"/>
</dbReference>
<comment type="similarity">
    <text evidence="7">Belongs to the WD repeat SMU1 family.</text>
</comment>
<evidence type="ECO:0000256" key="7">
    <source>
        <dbReference type="ARBA" id="ARBA00025801"/>
    </source>
</evidence>
<feature type="repeat" description="WD" evidence="9">
    <location>
        <begin position="311"/>
        <end position="352"/>
    </location>
</feature>
<evidence type="ECO:0000256" key="9">
    <source>
        <dbReference type="PROSITE-ProRule" id="PRU00221"/>
    </source>
</evidence>
<evidence type="ECO:0000256" key="6">
    <source>
        <dbReference type="ARBA" id="ARBA00023242"/>
    </source>
</evidence>
<dbReference type="InterPro" id="IPR001680">
    <property type="entry name" value="WD40_rpt"/>
</dbReference>
<dbReference type="PROSITE" id="PS50294">
    <property type="entry name" value="WD_REPEATS_REGION"/>
    <property type="match status" value="2"/>
</dbReference>
<dbReference type="PRINTS" id="PR00320">
    <property type="entry name" value="GPROTEINBRPT"/>
</dbReference>
<feature type="repeat" description="WD" evidence="9">
    <location>
        <begin position="230"/>
        <end position="252"/>
    </location>
</feature>
<dbReference type="InterPro" id="IPR045184">
    <property type="entry name" value="SMU1"/>
</dbReference>
<keyword evidence="5" id="KW-0508">mRNA splicing</keyword>
<comment type="caution">
    <text evidence="11">The sequence shown here is derived from an EMBL/GenBank/DDBJ whole genome shotgun (WGS) entry which is preliminary data.</text>
</comment>
<evidence type="ECO:0000313" key="12">
    <source>
        <dbReference type="Proteomes" id="UP001162060"/>
    </source>
</evidence>
<name>A0AAV1T3R4_9STRA</name>
<dbReference type="Gene3D" id="2.130.10.10">
    <property type="entry name" value="YVTN repeat-like/Quinoprotein amine dehydrogenase"/>
    <property type="match status" value="1"/>
</dbReference>
<dbReference type="InterPro" id="IPR054532">
    <property type="entry name" value="TPL_SMU1_LisH-like"/>
</dbReference>
<evidence type="ECO:0000256" key="2">
    <source>
        <dbReference type="ARBA" id="ARBA00022574"/>
    </source>
</evidence>
<accession>A0AAV1T3R4</accession>
<dbReference type="Pfam" id="PF17814">
    <property type="entry name" value="LisH_TPL"/>
    <property type="match status" value="1"/>
</dbReference>
<evidence type="ECO:0000256" key="8">
    <source>
        <dbReference type="ARBA" id="ARBA00026184"/>
    </source>
</evidence>
<dbReference type="AlphaFoldDB" id="A0AAV1T3R4"/>
<keyword evidence="2 9" id="KW-0853">WD repeat</keyword>
<dbReference type="InterPro" id="IPR015943">
    <property type="entry name" value="WD40/YVTN_repeat-like_dom_sf"/>
</dbReference>
<keyword evidence="6" id="KW-0539">Nucleus</keyword>
<dbReference type="GO" id="GO:0000398">
    <property type="term" value="P:mRNA splicing, via spliceosome"/>
    <property type="evidence" value="ECO:0007669"/>
    <property type="project" value="InterPro"/>
</dbReference>
<sequence>MQSPPALHVDARDVIRLILQFLREHRLFHALRALQDETHVALDAVDSVESLISDITNGRWDLVLQQTQTLSVAPAVLTDLYELVVLELLDAQELDVAHALLRQTPVLVAMKATQPERFKRLEEGRGDILGKGDMLMKNAHGASRQERREEVAQLIRSAVSTVEPSRLLVLLGQALKWQEVQGLIASGEEVDLFQQGGLKQETVDRVEQIVRRPAGKMKFSQASMPQCAQFSRDGRMLVTGAKDGFVEVWDVDKCALRKDLEYQAKDELMMHSASVTAVVFSRDGELLATGSEDGSVKVWKVSTGTCLRCFDTAHTESIQSVMFSRDGTQVLTASFDHLVRIHGLKSGQTLKEFRGHQSYVNTAVFTSDDSKVLSTSSDGTLKIWNTKTTECLQTIDPPHESYNTEVDVVSALLIPSTSGMGEDIIICTRASNMYRVSMAGDVVTTYKGDPFEDKKVGNFVACTLSMRGKWLYGVTDKGFIVSFTAATGELESSLQICNADAFGIAHHPHRNIVATYGSDRRVRLWRA</sequence>
<proteinExistence type="inferred from homology"/>
<dbReference type="SMART" id="SM00667">
    <property type="entry name" value="LisH"/>
    <property type="match status" value="1"/>
</dbReference>
<feature type="repeat" description="WD" evidence="9">
    <location>
        <begin position="268"/>
        <end position="309"/>
    </location>
</feature>
<evidence type="ECO:0000259" key="10">
    <source>
        <dbReference type="Pfam" id="PF17814"/>
    </source>
</evidence>
<feature type="domain" description="TPL/SMU1 LisH-like dimerisation" evidence="10">
    <location>
        <begin position="11"/>
        <end position="40"/>
    </location>
</feature>
<evidence type="ECO:0000256" key="5">
    <source>
        <dbReference type="ARBA" id="ARBA00023187"/>
    </source>
</evidence>
<dbReference type="Pfam" id="PF00400">
    <property type="entry name" value="WD40"/>
    <property type="match status" value="5"/>
</dbReference>
<dbReference type="Proteomes" id="UP001162060">
    <property type="component" value="Unassembled WGS sequence"/>
</dbReference>
<evidence type="ECO:0000256" key="1">
    <source>
        <dbReference type="ARBA" id="ARBA00004324"/>
    </source>
</evidence>
<organism evidence="11 12">
    <name type="scientific">Peronospora matthiolae</name>
    <dbReference type="NCBI Taxonomy" id="2874970"/>
    <lineage>
        <taxon>Eukaryota</taxon>
        <taxon>Sar</taxon>
        <taxon>Stramenopiles</taxon>
        <taxon>Oomycota</taxon>
        <taxon>Peronosporomycetes</taxon>
        <taxon>Peronosporales</taxon>
        <taxon>Peronosporaceae</taxon>
        <taxon>Peronospora</taxon>
    </lineage>
</organism>
<evidence type="ECO:0000313" key="11">
    <source>
        <dbReference type="EMBL" id="CAK7901504.1"/>
    </source>
</evidence>
<evidence type="ECO:0000256" key="3">
    <source>
        <dbReference type="ARBA" id="ARBA00022664"/>
    </source>
</evidence>
<keyword evidence="3" id="KW-0507">mRNA processing</keyword>
<dbReference type="PROSITE" id="PS00678">
    <property type="entry name" value="WD_REPEATS_1"/>
    <property type="match status" value="2"/>
</dbReference>
<reference evidence="11" key="1">
    <citation type="submission" date="2024-01" db="EMBL/GenBank/DDBJ databases">
        <authorList>
            <person name="Webb A."/>
        </authorList>
    </citation>
    <scope>NUCLEOTIDE SEQUENCE</scope>
    <source>
        <strain evidence="11">Pm1</strain>
    </source>
</reference>
<comment type="subcellular location">
    <subcellularLocation>
        <location evidence="1">Nucleus speckle</location>
    </subcellularLocation>
</comment>
<dbReference type="EMBL" id="CAKLBY020000024">
    <property type="protein sequence ID" value="CAK7901504.1"/>
    <property type="molecule type" value="Genomic_DNA"/>
</dbReference>
<protein>
    <recommendedName>
        <fullName evidence="8">WD40 repeat-containing protein SMU1</fullName>
    </recommendedName>
</protein>
<dbReference type="InterPro" id="IPR006594">
    <property type="entry name" value="LisH"/>
</dbReference>
<dbReference type="InterPro" id="IPR019775">
    <property type="entry name" value="WD40_repeat_CS"/>
</dbReference>
<gene>
    <name evidence="11" type="ORF">PM001_LOCUS2284</name>
</gene>
<dbReference type="CDD" id="cd00200">
    <property type="entry name" value="WD40"/>
    <property type="match status" value="1"/>
</dbReference>
<dbReference type="SMART" id="SM00320">
    <property type="entry name" value="WD40"/>
    <property type="match status" value="5"/>
</dbReference>